<dbReference type="SUPFAM" id="SSF56059">
    <property type="entry name" value="Glutathione synthetase ATP-binding domain-like"/>
    <property type="match status" value="1"/>
</dbReference>
<evidence type="ECO:0000256" key="4">
    <source>
        <dbReference type="PROSITE-ProRule" id="PRU00409"/>
    </source>
</evidence>
<reference evidence="6 7" key="1">
    <citation type="submission" date="2022-11" db="EMBL/GenBank/DDBJ databases">
        <title>Taxonomy of Curtobacterium flaccumfaciens.</title>
        <authorList>
            <person name="Osdaghi E."/>
            <person name="Taghavi S.M."/>
            <person name="Hamidizade M."/>
            <person name="Abachi H."/>
            <person name="Fazliarab A."/>
            <person name="Baeyen S."/>
            <person name="Portier P."/>
            <person name="Van Vaerenbergh J."/>
            <person name="Jacques M.-A."/>
        </authorList>
    </citation>
    <scope>NUCLEOTIDE SEQUENCE [LARGE SCALE GENOMIC DNA]</scope>
    <source>
        <strain evidence="6 7">LMG 3715</strain>
    </source>
</reference>
<evidence type="ECO:0000259" key="5">
    <source>
        <dbReference type="PROSITE" id="PS50975"/>
    </source>
</evidence>
<evidence type="ECO:0000313" key="7">
    <source>
        <dbReference type="Proteomes" id="UP001207276"/>
    </source>
</evidence>
<evidence type="ECO:0000256" key="2">
    <source>
        <dbReference type="ARBA" id="ARBA00022741"/>
    </source>
</evidence>
<evidence type="ECO:0000256" key="3">
    <source>
        <dbReference type="ARBA" id="ARBA00022840"/>
    </source>
</evidence>
<dbReference type="Gene3D" id="3.40.50.20">
    <property type="match status" value="1"/>
</dbReference>
<accession>A0ABT3S158</accession>
<keyword evidence="2 4" id="KW-0547">Nucleotide-binding</keyword>
<proteinExistence type="predicted"/>
<sequence length="408" mass="43211">MADVEEVRLVSQQGPRVAVLARRGTEHRLDGVGSEVIAVEGFDVDGSDIDAYDRAVPEMAEHLLHWIATLGPPEAVLGLHEHTILPAARLREIAGVDGVRIAVAERCRDKIAMKEAVSRAGVKTPRYLDAEGSGAGIVEGTFGADEALVLKPRSGAAALGVRTFSGVPEFLVAHPDGRIPVGYELEEFIDEVVCHIDGVVSHGEVAFCEPAKYLGTPLEYQRQRRPLGSVSLQDAASRTRAREFARDVLGAVGLEDGVFHLEAFLAGDEFVFLEVANRVGGGPIRAALRMRTGIDLLVEAIKVSLGLPPSLASESSSAVTGWAMVPAAVGEGAAAQRIATAELPTTVIRDGLPTDGSPVTPSEDVWNAAAMVLFRGATAAEVENDVEKAMREVVVTAPSRRRENGVTA</sequence>
<gene>
    <name evidence="6" type="ORF">ORG12_07820</name>
</gene>
<dbReference type="EMBL" id="JAPJDE010000002">
    <property type="protein sequence ID" value="MCX2848575.1"/>
    <property type="molecule type" value="Genomic_DNA"/>
</dbReference>
<dbReference type="InterPro" id="IPR052032">
    <property type="entry name" value="ATP-dep_AA_Ligase"/>
</dbReference>
<organism evidence="6 7">
    <name type="scientific">Curtobacterium poinsettiae</name>
    <dbReference type="NCBI Taxonomy" id="159612"/>
    <lineage>
        <taxon>Bacteria</taxon>
        <taxon>Bacillati</taxon>
        <taxon>Actinomycetota</taxon>
        <taxon>Actinomycetes</taxon>
        <taxon>Micrococcales</taxon>
        <taxon>Microbacteriaceae</taxon>
        <taxon>Curtobacterium</taxon>
    </lineage>
</organism>
<name>A0ABT3S158_9MICO</name>
<evidence type="ECO:0000256" key="1">
    <source>
        <dbReference type="ARBA" id="ARBA00022598"/>
    </source>
</evidence>
<protein>
    <recommendedName>
        <fullName evidence="5">ATP-grasp domain-containing protein</fullName>
    </recommendedName>
</protein>
<keyword evidence="7" id="KW-1185">Reference proteome</keyword>
<keyword evidence="3 4" id="KW-0067">ATP-binding</keyword>
<dbReference type="PANTHER" id="PTHR43585:SF2">
    <property type="entry name" value="ATP-GRASP ENZYME FSQD"/>
    <property type="match status" value="1"/>
</dbReference>
<dbReference type="Gene3D" id="3.30.470.20">
    <property type="entry name" value="ATP-grasp fold, B domain"/>
    <property type="match status" value="1"/>
</dbReference>
<dbReference type="Proteomes" id="UP001207276">
    <property type="component" value="Unassembled WGS sequence"/>
</dbReference>
<keyword evidence="1" id="KW-0436">Ligase</keyword>
<dbReference type="PANTHER" id="PTHR43585">
    <property type="entry name" value="FUMIPYRROLE BIOSYNTHESIS PROTEIN C"/>
    <property type="match status" value="1"/>
</dbReference>
<comment type="caution">
    <text evidence="6">The sequence shown here is derived from an EMBL/GenBank/DDBJ whole genome shotgun (WGS) entry which is preliminary data.</text>
</comment>
<feature type="domain" description="ATP-grasp" evidence="5">
    <location>
        <begin position="114"/>
        <end position="305"/>
    </location>
</feature>
<dbReference type="RefSeq" id="WP_214518858.1">
    <property type="nucleotide sequence ID" value="NZ_CP104934.1"/>
</dbReference>
<dbReference type="PROSITE" id="PS50975">
    <property type="entry name" value="ATP_GRASP"/>
    <property type="match status" value="1"/>
</dbReference>
<dbReference type="InterPro" id="IPR011761">
    <property type="entry name" value="ATP-grasp"/>
</dbReference>
<evidence type="ECO:0000313" key="6">
    <source>
        <dbReference type="EMBL" id="MCX2848575.1"/>
    </source>
</evidence>